<feature type="transmembrane region" description="Helical" evidence="2">
    <location>
        <begin position="173"/>
        <end position="192"/>
    </location>
</feature>
<keyword evidence="2" id="KW-0472">Membrane</keyword>
<sequence>MIASGTDGSVAWLLVTAAALLGLVLSPLAETLIAKRLPRLGGLPAVPVRITTAAITAVLCVAFSLRFGLGFALPAFLFLAILGVQLSRIDIALHLLPNPLVLTLLAGGFLLLLMPGFLNMQADDLLRAALGALILSAGYLVLGLISPGAIGMGDVKLAAPVGLYLGYLGWSQLLYGGLLGFILNGVVTAAILSRKRRDKATEVAHGPSMLGALAGAILFIL</sequence>
<dbReference type="PANTHER" id="PTHR30487">
    <property type="entry name" value="TYPE 4 PREPILIN-LIKE PROTEINS LEADER PEPTIDE-PROCESSING ENZYME"/>
    <property type="match status" value="1"/>
</dbReference>
<reference evidence="4 5" key="1">
    <citation type="submission" date="2024-03" db="EMBL/GenBank/DDBJ databases">
        <title>Rhodococcus navarretei sp. nov. and Pseudarthrobacter quantumdoti sp. nov., two new species with the ability to biosynthesize Quantum Dots isolated from soil samples at Union Glacier, Antarctica.</title>
        <authorList>
            <person name="Vargas M."/>
        </authorList>
    </citation>
    <scope>NUCLEOTIDE SEQUENCE [LARGE SCALE GENOMIC DNA]</scope>
    <source>
        <strain evidence="4 5">RC-2-3</strain>
    </source>
</reference>
<evidence type="ECO:0000256" key="2">
    <source>
        <dbReference type="SAM" id="Phobius"/>
    </source>
</evidence>
<dbReference type="Pfam" id="PF01478">
    <property type="entry name" value="Peptidase_A24"/>
    <property type="match status" value="1"/>
</dbReference>
<proteinExistence type="inferred from homology"/>
<dbReference type="InterPro" id="IPR000045">
    <property type="entry name" value="Prepilin_IV_endopep_pep"/>
</dbReference>
<feature type="transmembrane region" description="Helical" evidence="2">
    <location>
        <begin position="54"/>
        <end position="80"/>
    </location>
</feature>
<dbReference type="GO" id="GO:0004190">
    <property type="term" value="F:aspartic-type endopeptidase activity"/>
    <property type="evidence" value="ECO:0007669"/>
    <property type="project" value="UniProtKB-EC"/>
</dbReference>
<comment type="similarity">
    <text evidence="1">Belongs to the peptidase A24 family.</text>
</comment>
<feature type="transmembrane region" description="Helical" evidence="2">
    <location>
        <begin position="130"/>
        <end position="153"/>
    </location>
</feature>
<feature type="transmembrane region" description="Helical" evidence="2">
    <location>
        <begin position="12"/>
        <end position="33"/>
    </location>
</feature>
<keyword evidence="4" id="KW-0378">Hydrolase</keyword>
<feature type="domain" description="Prepilin type IV endopeptidase peptidase" evidence="3">
    <location>
        <begin position="78"/>
        <end position="187"/>
    </location>
</feature>
<evidence type="ECO:0000313" key="5">
    <source>
        <dbReference type="Proteomes" id="UP001623384"/>
    </source>
</evidence>
<dbReference type="RefSeq" id="WP_406637122.1">
    <property type="nucleotide sequence ID" value="NZ_CP148033.1"/>
</dbReference>
<organism evidence="4 5">
    <name type="scientific">Pseudarthrobacter quantipunctorum</name>
    <dbReference type="NCBI Taxonomy" id="3128980"/>
    <lineage>
        <taxon>Bacteria</taxon>
        <taxon>Bacillati</taxon>
        <taxon>Actinomycetota</taxon>
        <taxon>Actinomycetes</taxon>
        <taxon>Micrococcales</taxon>
        <taxon>Micrococcaceae</taxon>
        <taxon>Pseudarthrobacter</taxon>
    </lineage>
</organism>
<dbReference type="InterPro" id="IPR050882">
    <property type="entry name" value="Prepilin_peptidase/N-MTase"/>
</dbReference>
<dbReference type="Proteomes" id="UP001623384">
    <property type="component" value="Chromosome"/>
</dbReference>
<dbReference type="EC" id="3.4.23.43" evidence="4"/>
<evidence type="ECO:0000259" key="3">
    <source>
        <dbReference type="Pfam" id="PF01478"/>
    </source>
</evidence>
<evidence type="ECO:0000313" key="4">
    <source>
        <dbReference type="EMBL" id="WXK94216.1"/>
    </source>
</evidence>
<name>A0ABZ2R7B5_9MICC</name>
<gene>
    <name evidence="4" type="ORF">WHH00_05260</name>
</gene>
<evidence type="ECO:0000256" key="1">
    <source>
        <dbReference type="ARBA" id="ARBA00005801"/>
    </source>
</evidence>
<accession>A0ABZ2R7B5</accession>
<keyword evidence="2" id="KW-0812">Transmembrane</keyword>
<dbReference type="EMBL" id="CP148033">
    <property type="protein sequence ID" value="WXK94216.1"/>
    <property type="molecule type" value="Genomic_DNA"/>
</dbReference>
<feature type="transmembrane region" description="Helical" evidence="2">
    <location>
        <begin position="100"/>
        <end position="118"/>
    </location>
</feature>
<keyword evidence="2" id="KW-1133">Transmembrane helix</keyword>
<protein>
    <submittedName>
        <fullName evidence="4">Prepilin peptidase</fullName>
        <ecNumber evidence="4">3.4.23.43</ecNumber>
    </submittedName>
</protein>
<feature type="transmembrane region" description="Helical" evidence="2">
    <location>
        <begin position="204"/>
        <end position="220"/>
    </location>
</feature>
<dbReference type="PANTHER" id="PTHR30487:SF0">
    <property type="entry name" value="PREPILIN LEADER PEPTIDASE_N-METHYLTRANSFERASE-RELATED"/>
    <property type="match status" value="1"/>
</dbReference>
<dbReference type="Gene3D" id="1.20.120.1220">
    <property type="match status" value="1"/>
</dbReference>
<keyword evidence="5" id="KW-1185">Reference proteome</keyword>